<dbReference type="EMBL" id="JAFNLL010000010">
    <property type="protein sequence ID" value="MBO1267496.1"/>
    <property type="molecule type" value="Genomic_DNA"/>
</dbReference>
<gene>
    <name evidence="1" type="ORF">J1902_05765</name>
</gene>
<accession>A0A939KLT4</accession>
<evidence type="ECO:0000313" key="1">
    <source>
        <dbReference type="EMBL" id="MBO1267496.1"/>
    </source>
</evidence>
<dbReference type="RefSeq" id="WP_207615304.1">
    <property type="nucleotide sequence ID" value="NZ_JAFNLL010000010.1"/>
</dbReference>
<sequence>MKTQSADQVRQIDVIDPVATARPPYDYADTFEVGLREPELKGAGVAGTGRKP</sequence>
<proteinExistence type="predicted"/>
<organism evidence="1 2">
    <name type="scientific">Arthrobacter cavernae</name>
    <dbReference type="NCBI Taxonomy" id="2817681"/>
    <lineage>
        <taxon>Bacteria</taxon>
        <taxon>Bacillati</taxon>
        <taxon>Actinomycetota</taxon>
        <taxon>Actinomycetes</taxon>
        <taxon>Micrococcales</taxon>
        <taxon>Micrococcaceae</taxon>
        <taxon>Arthrobacter</taxon>
    </lineage>
</organism>
<comment type="caution">
    <text evidence="1">The sequence shown here is derived from an EMBL/GenBank/DDBJ whole genome shotgun (WGS) entry which is preliminary data.</text>
</comment>
<evidence type="ECO:0000313" key="2">
    <source>
        <dbReference type="Proteomes" id="UP000664164"/>
    </source>
</evidence>
<protein>
    <submittedName>
        <fullName evidence="1">Uncharacterized protein</fullName>
    </submittedName>
</protein>
<dbReference type="AlphaFoldDB" id="A0A939KLT4"/>
<keyword evidence="2" id="KW-1185">Reference proteome</keyword>
<dbReference type="Proteomes" id="UP000664164">
    <property type="component" value="Unassembled WGS sequence"/>
</dbReference>
<reference evidence="1" key="1">
    <citation type="submission" date="2021-03" db="EMBL/GenBank/DDBJ databases">
        <title>A new species, PO-11, isolated from a karst cave deposit.</title>
        <authorList>
            <person name="Zhaoxiaoyong W."/>
        </authorList>
    </citation>
    <scope>NUCLEOTIDE SEQUENCE</scope>
    <source>
        <strain evidence="1">PO-11</strain>
    </source>
</reference>
<name>A0A939KLT4_9MICC</name>